<name>A0A346Y107_9ACTN</name>
<dbReference type="AlphaFoldDB" id="A0A346Y107"/>
<evidence type="ECO:0000313" key="3">
    <source>
        <dbReference type="Proteomes" id="UP000264006"/>
    </source>
</evidence>
<accession>A0A346Y107</accession>
<protein>
    <submittedName>
        <fullName evidence="2">Uncharacterized protein</fullName>
    </submittedName>
</protein>
<dbReference type="RefSeq" id="WP_114592536.1">
    <property type="nucleotide sequence ID" value="NZ_CP031165.1"/>
</dbReference>
<sequence length="253" mass="26742">MAADSIPDPDASRAARLRWGFGEAAWGIGGLAFLGLLVVLGLTAFDVIEGWAWPTVGVGAVALGVGALVQRGMEDPVVHAPEMRFTSGEEDGAPAGLVPLVVRQDRLAARLLVAVGALSAVEGDPSLGEVVLAGQRVAYLAGVDLRDAVSLLAEAEAEMVEDMLLDDSVVPEREMGLVEQAAVLQDRVDVAVAELEELVATLGPVRPDSHEHRQQRALEELSALNDWVAHRQQALRSLSGDAEAPERRRGTAE</sequence>
<gene>
    <name evidence="2" type="ORF">DVS28_a3481</name>
</gene>
<keyword evidence="1" id="KW-0472">Membrane</keyword>
<feature type="transmembrane region" description="Helical" evidence="1">
    <location>
        <begin position="24"/>
        <end position="45"/>
    </location>
</feature>
<reference evidence="2 3" key="1">
    <citation type="submission" date="2018-09" db="EMBL/GenBank/DDBJ databases">
        <title>Complete genome sequence of Euzebya sp. DY32-46 isolated from seawater of Pacific Ocean.</title>
        <authorList>
            <person name="Xu L."/>
            <person name="Wu Y.-H."/>
            <person name="Xu X.-W."/>
        </authorList>
    </citation>
    <scope>NUCLEOTIDE SEQUENCE [LARGE SCALE GENOMIC DNA]</scope>
    <source>
        <strain evidence="2 3">DY32-46</strain>
    </source>
</reference>
<keyword evidence="3" id="KW-1185">Reference proteome</keyword>
<organism evidence="2 3">
    <name type="scientific">Euzebya pacifica</name>
    <dbReference type="NCBI Taxonomy" id="1608957"/>
    <lineage>
        <taxon>Bacteria</taxon>
        <taxon>Bacillati</taxon>
        <taxon>Actinomycetota</taxon>
        <taxon>Nitriliruptoria</taxon>
        <taxon>Euzebyales</taxon>
    </lineage>
</organism>
<evidence type="ECO:0000313" key="2">
    <source>
        <dbReference type="EMBL" id="AXV08154.1"/>
    </source>
</evidence>
<proteinExistence type="predicted"/>
<dbReference type="EMBL" id="CP031165">
    <property type="protein sequence ID" value="AXV08154.1"/>
    <property type="molecule type" value="Genomic_DNA"/>
</dbReference>
<keyword evidence="1" id="KW-0812">Transmembrane</keyword>
<keyword evidence="1" id="KW-1133">Transmembrane helix</keyword>
<dbReference type="Proteomes" id="UP000264006">
    <property type="component" value="Chromosome"/>
</dbReference>
<feature type="transmembrane region" description="Helical" evidence="1">
    <location>
        <begin position="51"/>
        <end position="69"/>
    </location>
</feature>
<dbReference type="OrthoDB" id="9824655at2"/>
<dbReference type="KEGG" id="euz:DVS28_a3481"/>
<evidence type="ECO:0000256" key="1">
    <source>
        <dbReference type="SAM" id="Phobius"/>
    </source>
</evidence>